<proteinExistence type="predicted"/>
<reference evidence="2" key="1">
    <citation type="submission" date="2014-11" db="EMBL/GenBank/DDBJ databases">
        <authorList>
            <person name="Amaro Gonzalez C."/>
        </authorList>
    </citation>
    <scope>NUCLEOTIDE SEQUENCE</scope>
</reference>
<name>A0A0E9RUF5_ANGAN</name>
<sequence>MDRCRVTVYFQRTPLLALLLVSPCAAAHFTIMCCFFVSAWCLQKPPNLNVFLTLVSPHPHPQQHSSSFQ</sequence>
<keyword evidence="1" id="KW-0732">Signal</keyword>
<reference evidence="2" key="2">
    <citation type="journal article" date="2015" name="Fish Shellfish Immunol.">
        <title>Early steps in the European eel (Anguilla anguilla)-Vibrio vulnificus interaction in the gills: Role of the RtxA13 toxin.</title>
        <authorList>
            <person name="Callol A."/>
            <person name="Pajuelo D."/>
            <person name="Ebbesson L."/>
            <person name="Teles M."/>
            <person name="MacKenzie S."/>
            <person name="Amaro C."/>
        </authorList>
    </citation>
    <scope>NUCLEOTIDE SEQUENCE</scope>
</reference>
<dbReference type="AlphaFoldDB" id="A0A0E9RUF5"/>
<evidence type="ECO:0000313" key="2">
    <source>
        <dbReference type="EMBL" id="JAH32140.1"/>
    </source>
</evidence>
<evidence type="ECO:0000256" key="1">
    <source>
        <dbReference type="SAM" id="SignalP"/>
    </source>
</evidence>
<feature type="chain" id="PRO_5002432113" description="Secreted protein" evidence="1">
    <location>
        <begin position="27"/>
        <end position="69"/>
    </location>
</feature>
<protein>
    <recommendedName>
        <fullName evidence="3">Secreted protein</fullName>
    </recommendedName>
</protein>
<organism evidence="2">
    <name type="scientific">Anguilla anguilla</name>
    <name type="common">European freshwater eel</name>
    <name type="synonym">Muraena anguilla</name>
    <dbReference type="NCBI Taxonomy" id="7936"/>
    <lineage>
        <taxon>Eukaryota</taxon>
        <taxon>Metazoa</taxon>
        <taxon>Chordata</taxon>
        <taxon>Craniata</taxon>
        <taxon>Vertebrata</taxon>
        <taxon>Euteleostomi</taxon>
        <taxon>Actinopterygii</taxon>
        <taxon>Neopterygii</taxon>
        <taxon>Teleostei</taxon>
        <taxon>Anguilliformes</taxon>
        <taxon>Anguillidae</taxon>
        <taxon>Anguilla</taxon>
    </lineage>
</organism>
<feature type="signal peptide" evidence="1">
    <location>
        <begin position="1"/>
        <end position="26"/>
    </location>
</feature>
<evidence type="ECO:0008006" key="3">
    <source>
        <dbReference type="Google" id="ProtNLM"/>
    </source>
</evidence>
<dbReference type="EMBL" id="GBXM01076437">
    <property type="protein sequence ID" value="JAH32140.1"/>
    <property type="molecule type" value="Transcribed_RNA"/>
</dbReference>
<accession>A0A0E9RUF5</accession>